<proteinExistence type="predicted"/>
<dbReference type="Pfam" id="PF13242">
    <property type="entry name" value="Hydrolase_like"/>
    <property type="match status" value="1"/>
</dbReference>
<protein>
    <submittedName>
        <fullName evidence="1">HAD-IIA family hydrolase</fullName>
    </submittedName>
</protein>
<dbReference type="InterPro" id="IPR036412">
    <property type="entry name" value="HAD-like_sf"/>
</dbReference>
<dbReference type="GO" id="GO:0016787">
    <property type="term" value="F:hydrolase activity"/>
    <property type="evidence" value="ECO:0007669"/>
    <property type="project" value="UniProtKB-KW"/>
</dbReference>
<evidence type="ECO:0000313" key="1">
    <source>
        <dbReference type="EMBL" id="MFC3983817.1"/>
    </source>
</evidence>
<organism evidence="1 2">
    <name type="scientific">Streptosporangium jomthongense</name>
    <dbReference type="NCBI Taxonomy" id="1193683"/>
    <lineage>
        <taxon>Bacteria</taxon>
        <taxon>Bacillati</taxon>
        <taxon>Actinomycetota</taxon>
        <taxon>Actinomycetes</taxon>
        <taxon>Streptosporangiales</taxon>
        <taxon>Streptosporangiaceae</taxon>
        <taxon>Streptosporangium</taxon>
    </lineage>
</organism>
<sequence length="262" mass="27482">MRSQYPVRAVLFDLEGTLYANGEMIPGAVAALTELREQGLALRFLTNTDSEPAGRTLARLAGYGLPIGQEELFTPVVAAESLVAATPNARVYAVVSQALRESFPCLVDEPPFTHVLVGDCRDTLSYPLLDGAFRALRSGAALLALQRGRYFKRADGDHLDTGAVVAGLEYAAGVQARVLGKPSTDFFALAAATLGVEVTECLVVGDDATTDVAGGNAAGARTVQVRTGKYADQRADGLAGGADHTIDSVTGLPGLLREFREG</sequence>
<dbReference type="RefSeq" id="WP_362777240.1">
    <property type="nucleotide sequence ID" value="NZ_JBHSBC010000032.1"/>
</dbReference>
<dbReference type="Gene3D" id="3.40.50.1000">
    <property type="entry name" value="HAD superfamily/HAD-like"/>
    <property type="match status" value="2"/>
</dbReference>
<dbReference type="InterPro" id="IPR006357">
    <property type="entry name" value="HAD-SF_hydro_IIA"/>
</dbReference>
<dbReference type="EMBL" id="JBHSBC010000032">
    <property type="protein sequence ID" value="MFC3983817.1"/>
    <property type="molecule type" value="Genomic_DNA"/>
</dbReference>
<reference evidence="2" key="1">
    <citation type="journal article" date="2019" name="Int. J. Syst. Evol. Microbiol.">
        <title>The Global Catalogue of Microorganisms (GCM) 10K type strain sequencing project: providing services to taxonomists for standard genome sequencing and annotation.</title>
        <authorList>
            <consortium name="The Broad Institute Genomics Platform"/>
            <consortium name="The Broad Institute Genome Sequencing Center for Infectious Disease"/>
            <person name="Wu L."/>
            <person name="Ma J."/>
        </authorList>
    </citation>
    <scope>NUCLEOTIDE SEQUENCE [LARGE SCALE GENOMIC DNA]</scope>
    <source>
        <strain evidence="2">TBRC 7912</strain>
    </source>
</reference>
<keyword evidence="2" id="KW-1185">Reference proteome</keyword>
<dbReference type="PANTHER" id="PTHR19288">
    <property type="entry name" value="4-NITROPHENYLPHOSPHATASE-RELATED"/>
    <property type="match status" value="1"/>
</dbReference>
<dbReference type="SUPFAM" id="SSF56784">
    <property type="entry name" value="HAD-like"/>
    <property type="match status" value="1"/>
</dbReference>
<dbReference type="InterPro" id="IPR023214">
    <property type="entry name" value="HAD_sf"/>
</dbReference>
<accession>A0ABV8F565</accession>
<dbReference type="Pfam" id="PF13344">
    <property type="entry name" value="Hydrolase_6"/>
    <property type="match status" value="1"/>
</dbReference>
<dbReference type="Proteomes" id="UP001595698">
    <property type="component" value="Unassembled WGS sequence"/>
</dbReference>
<evidence type="ECO:0000313" key="2">
    <source>
        <dbReference type="Proteomes" id="UP001595698"/>
    </source>
</evidence>
<name>A0ABV8F565_9ACTN</name>
<keyword evidence="1" id="KW-0378">Hydrolase</keyword>
<dbReference type="PANTHER" id="PTHR19288:SF46">
    <property type="entry name" value="HALOACID DEHALOGENASE-LIKE HYDROLASE DOMAIN-CONTAINING PROTEIN 2"/>
    <property type="match status" value="1"/>
</dbReference>
<comment type="caution">
    <text evidence="1">The sequence shown here is derived from an EMBL/GenBank/DDBJ whole genome shotgun (WGS) entry which is preliminary data.</text>
</comment>
<gene>
    <name evidence="1" type="ORF">ACFOYY_27050</name>
</gene>